<dbReference type="InterPro" id="IPR050712">
    <property type="entry name" value="NAD(P)H-dep_reductase"/>
</dbReference>
<dbReference type="Gene3D" id="3.40.50.360">
    <property type="match status" value="1"/>
</dbReference>
<dbReference type="EMBL" id="JBFNFH010000007">
    <property type="protein sequence ID" value="MFM1524881.1"/>
    <property type="molecule type" value="Genomic_DNA"/>
</dbReference>
<gene>
    <name evidence="2" type="ORF">ABGF40_04270</name>
</gene>
<sequence>MKKIGLIVGSVRKASYNKKVAEVIKDLLSEKFEVEFIEIANLPFYNEEFDEDPANLPSVVTEFRNKVKDQDGIIFVTPEYNRSVPGVLKNAFDIGSRPYMDQAWINKHAAVVSASTGGFGAMRANYELRTSMFFSNMKIMGQPETMLANVKDNFDENGNATERTIEFLKKFTDAFTQFIGE</sequence>
<dbReference type="InterPro" id="IPR005025">
    <property type="entry name" value="FMN_Rdtase-like_dom"/>
</dbReference>
<dbReference type="EC" id="1.-.-.-" evidence="2"/>
<dbReference type="RefSeq" id="WP_408126544.1">
    <property type="nucleotide sequence ID" value="NZ_JBFNFH010000007.1"/>
</dbReference>
<dbReference type="InterPro" id="IPR029039">
    <property type="entry name" value="Flavoprotein-like_sf"/>
</dbReference>
<evidence type="ECO:0000259" key="1">
    <source>
        <dbReference type="Pfam" id="PF03358"/>
    </source>
</evidence>
<dbReference type="PANTHER" id="PTHR30543">
    <property type="entry name" value="CHROMATE REDUCTASE"/>
    <property type="match status" value="1"/>
</dbReference>
<dbReference type="SUPFAM" id="SSF52218">
    <property type="entry name" value="Flavoproteins"/>
    <property type="match status" value="1"/>
</dbReference>
<feature type="domain" description="NADPH-dependent FMN reductase-like" evidence="1">
    <location>
        <begin position="3"/>
        <end position="150"/>
    </location>
</feature>
<accession>A0ABW9F600</accession>
<dbReference type="Pfam" id="PF03358">
    <property type="entry name" value="FMN_red"/>
    <property type="match status" value="1"/>
</dbReference>
<name>A0ABW9F600_9FIRM</name>
<evidence type="ECO:0000313" key="3">
    <source>
        <dbReference type="Proteomes" id="UP001629536"/>
    </source>
</evidence>
<protein>
    <submittedName>
        <fullName evidence="2">NAD(P)H-dependent oxidoreductase</fullName>
        <ecNumber evidence="2">1.-.-.-</ecNumber>
    </submittedName>
</protein>
<keyword evidence="2" id="KW-0560">Oxidoreductase</keyword>
<organism evidence="2 3">
    <name type="scientific">Helcococcus bovis</name>
    <dbReference type="NCBI Taxonomy" id="3153252"/>
    <lineage>
        <taxon>Bacteria</taxon>
        <taxon>Bacillati</taxon>
        <taxon>Bacillota</taxon>
        <taxon>Tissierellia</taxon>
        <taxon>Tissierellales</taxon>
        <taxon>Peptoniphilaceae</taxon>
        <taxon>Helcococcus</taxon>
    </lineage>
</organism>
<dbReference type="GO" id="GO:0016491">
    <property type="term" value="F:oxidoreductase activity"/>
    <property type="evidence" value="ECO:0007669"/>
    <property type="project" value="UniProtKB-KW"/>
</dbReference>
<comment type="caution">
    <text evidence="2">The sequence shown here is derived from an EMBL/GenBank/DDBJ whole genome shotgun (WGS) entry which is preliminary data.</text>
</comment>
<dbReference type="Proteomes" id="UP001629536">
    <property type="component" value="Unassembled WGS sequence"/>
</dbReference>
<evidence type="ECO:0000313" key="2">
    <source>
        <dbReference type="EMBL" id="MFM1524881.1"/>
    </source>
</evidence>
<keyword evidence="3" id="KW-1185">Reference proteome</keyword>
<reference evidence="2 3" key="1">
    <citation type="journal article" date="2024" name="Front. Microbiol.">
        <title>Pangenomic and biochemical analyses of Helcococcus ovis reveal widespread tetracycline resistance and a novel bacterial species, Helcococcus bovis.</title>
        <authorList>
            <person name="Cunha F."/>
            <person name="Zhai Y."/>
            <person name="Casaro S."/>
            <person name="Jones K.L."/>
            <person name="Hernandez M."/>
            <person name="Bisinotto R.S."/>
            <person name="Kariyawasam S."/>
            <person name="Brown M.B."/>
            <person name="Phillips A."/>
            <person name="Jeong K.C."/>
            <person name="Galvao K.N."/>
        </authorList>
    </citation>
    <scope>NUCLEOTIDE SEQUENCE [LARGE SCALE GENOMIC DNA]</scope>
    <source>
        <strain evidence="2 3">KG197</strain>
    </source>
</reference>
<proteinExistence type="predicted"/>
<dbReference type="PANTHER" id="PTHR30543:SF21">
    <property type="entry name" value="NAD(P)H-DEPENDENT FMN REDUCTASE LOT6"/>
    <property type="match status" value="1"/>
</dbReference>